<gene>
    <name evidence="5" type="ORF">ETAA1_04500</name>
</gene>
<feature type="chain" id="PRO_5021834755" evidence="3">
    <location>
        <begin position="18"/>
        <end position="570"/>
    </location>
</feature>
<dbReference type="PROSITE" id="PS51677">
    <property type="entry name" value="NODB"/>
    <property type="match status" value="1"/>
</dbReference>
<protein>
    <submittedName>
        <fullName evidence="5">Polysaccharide deacetylase</fullName>
    </submittedName>
</protein>
<evidence type="ECO:0000256" key="2">
    <source>
        <dbReference type="ARBA" id="ARBA00022729"/>
    </source>
</evidence>
<dbReference type="PANTHER" id="PTHR34216">
    <property type="match status" value="1"/>
</dbReference>
<dbReference type="SUPFAM" id="SSF88713">
    <property type="entry name" value="Glycoside hydrolase/deacetylase"/>
    <property type="match status" value="1"/>
</dbReference>
<reference evidence="5 6" key="1">
    <citation type="submission" date="2019-02" db="EMBL/GenBank/DDBJ databases">
        <title>Deep-cultivation of Planctomycetes and their phenomic and genomic characterization uncovers novel biology.</title>
        <authorList>
            <person name="Wiegand S."/>
            <person name="Jogler M."/>
            <person name="Boedeker C."/>
            <person name="Pinto D."/>
            <person name="Vollmers J."/>
            <person name="Rivas-Marin E."/>
            <person name="Kohn T."/>
            <person name="Peeters S.H."/>
            <person name="Heuer A."/>
            <person name="Rast P."/>
            <person name="Oberbeckmann S."/>
            <person name="Bunk B."/>
            <person name="Jeske O."/>
            <person name="Meyerdierks A."/>
            <person name="Storesund J.E."/>
            <person name="Kallscheuer N."/>
            <person name="Luecker S."/>
            <person name="Lage O.M."/>
            <person name="Pohl T."/>
            <person name="Merkel B.J."/>
            <person name="Hornburger P."/>
            <person name="Mueller R.-W."/>
            <person name="Bruemmer F."/>
            <person name="Labrenz M."/>
            <person name="Spormann A.M."/>
            <person name="Op den Camp H."/>
            <person name="Overmann J."/>
            <person name="Amann R."/>
            <person name="Jetten M.S.M."/>
            <person name="Mascher T."/>
            <person name="Medema M.H."/>
            <person name="Devos D.P."/>
            <person name="Kaster A.-K."/>
            <person name="Ovreas L."/>
            <person name="Rohde M."/>
            <person name="Galperin M.Y."/>
            <person name="Jogler C."/>
        </authorList>
    </citation>
    <scope>NUCLEOTIDE SEQUENCE [LARGE SCALE GENOMIC DNA]</scope>
    <source>
        <strain evidence="5 6">ETA_A1</strain>
    </source>
</reference>
<evidence type="ECO:0000259" key="4">
    <source>
        <dbReference type="PROSITE" id="PS51677"/>
    </source>
</evidence>
<keyword evidence="2 3" id="KW-0732">Signal</keyword>
<dbReference type="PANTHER" id="PTHR34216:SF3">
    <property type="entry name" value="POLY-BETA-1,6-N-ACETYL-D-GLUCOSAMINE N-DEACETYLASE"/>
    <property type="match status" value="1"/>
</dbReference>
<dbReference type="InterPro" id="IPR002509">
    <property type="entry name" value="NODB_dom"/>
</dbReference>
<dbReference type="AlphaFoldDB" id="A0A517XM23"/>
<sequence precursor="true">MTRSLLALLALAAPARALEPIPDRLVVLTFDDASKSHFTVARPLLQKHRFGATFFVTQGWDAATNTRDYMSWPEMARLHTDGFEVGNHTLGHTSVTDKTLRDLPAQLRGIDALCEKHGIPKPVSFAYPGNAISRDALAVLKEHGIRFARRGGSPEHPYKDGRGFAYEPGLDHPLLVPTAGDARPHWTLDDLKAAVSQARGGKIAVLQFHGVPDTAHDWVSTKADTFEAFLKHLADERYTVIAMRDLARYVDAGVTPTDPFGVIEDRKRLLERKADGGNARPAKDDADLRYWLDNALTHHRFTPAEAGAALGLTADEVTAAAARLKLGPAPERKAGDRLLVLPYPGGRHPRIGFRDGAIRPQREAKASVFAPWPGGGYAVADVPEAVWFEPEPKRPELLYLAHTHIPTTWDRRTVTLPPLEWTRGRDGSLSLERTFPNKVTLTATVAPGADGVRMTFRVANGSAEKLTGLRVQMCVMLAGLTGFDARTNENKVLAAPFAACRDATGRRWVVTGWERCGRAWGNPPCPCVHADPVVEDCPPGEARAVRGWLSFYEGADVAAELRRLAAVAFR</sequence>
<dbReference type="CDD" id="cd10918">
    <property type="entry name" value="CE4_NodB_like_5s_6s"/>
    <property type="match status" value="1"/>
</dbReference>
<name>A0A517XM23_9BACT</name>
<organism evidence="5 6">
    <name type="scientific">Urbifossiella limnaea</name>
    <dbReference type="NCBI Taxonomy" id="2528023"/>
    <lineage>
        <taxon>Bacteria</taxon>
        <taxon>Pseudomonadati</taxon>
        <taxon>Planctomycetota</taxon>
        <taxon>Planctomycetia</taxon>
        <taxon>Gemmatales</taxon>
        <taxon>Gemmataceae</taxon>
        <taxon>Urbifossiella</taxon>
    </lineage>
</organism>
<evidence type="ECO:0000256" key="3">
    <source>
        <dbReference type="SAM" id="SignalP"/>
    </source>
</evidence>
<dbReference type="GO" id="GO:0016810">
    <property type="term" value="F:hydrolase activity, acting on carbon-nitrogen (but not peptide) bonds"/>
    <property type="evidence" value="ECO:0007669"/>
    <property type="project" value="InterPro"/>
</dbReference>
<feature type="signal peptide" evidence="3">
    <location>
        <begin position="1"/>
        <end position="17"/>
    </location>
</feature>
<feature type="domain" description="NodB homology" evidence="4">
    <location>
        <begin position="24"/>
        <end position="241"/>
    </location>
</feature>
<dbReference type="EMBL" id="CP036273">
    <property type="protein sequence ID" value="QDU18558.1"/>
    <property type="molecule type" value="Genomic_DNA"/>
</dbReference>
<dbReference type="InterPro" id="IPR051398">
    <property type="entry name" value="Polysacch_Deacetylase"/>
</dbReference>
<dbReference type="Gene3D" id="3.20.20.370">
    <property type="entry name" value="Glycoside hydrolase/deacetylase"/>
    <property type="match status" value="2"/>
</dbReference>
<accession>A0A517XM23</accession>
<evidence type="ECO:0000256" key="1">
    <source>
        <dbReference type="ARBA" id="ARBA00004613"/>
    </source>
</evidence>
<dbReference type="GO" id="GO:0005576">
    <property type="term" value="C:extracellular region"/>
    <property type="evidence" value="ECO:0007669"/>
    <property type="project" value="UniProtKB-SubCell"/>
</dbReference>
<comment type="subcellular location">
    <subcellularLocation>
        <location evidence="1">Secreted</location>
    </subcellularLocation>
</comment>
<evidence type="ECO:0000313" key="5">
    <source>
        <dbReference type="EMBL" id="QDU18558.1"/>
    </source>
</evidence>
<dbReference type="Pfam" id="PF01522">
    <property type="entry name" value="Polysacc_deac_1"/>
    <property type="match status" value="1"/>
</dbReference>
<keyword evidence="6" id="KW-1185">Reference proteome</keyword>
<dbReference type="InterPro" id="IPR011330">
    <property type="entry name" value="Glyco_hydro/deAcase_b/a-brl"/>
</dbReference>
<dbReference type="KEGG" id="uli:ETAA1_04500"/>
<evidence type="ECO:0000313" key="6">
    <source>
        <dbReference type="Proteomes" id="UP000319576"/>
    </source>
</evidence>
<proteinExistence type="predicted"/>
<dbReference type="OrthoDB" id="232833at2"/>
<dbReference type="Proteomes" id="UP000319576">
    <property type="component" value="Chromosome"/>
</dbReference>
<dbReference type="RefSeq" id="WP_145233933.1">
    <property type="nucleotide sequence ID" value="NZ_CP036273.1"/>
</dbReference>
<dbReference type="GO" id="GO:0005975">
    <property type="term" value="P:carbohydrate metabolic process"/>
    <property type="evidence" value="ECO:0007669"/>
    <property type="project" value="InterPro"/>
</dbReference>